<accession>A0A1F4VBE7</accession>
<evidence type="ECO:0008006" key="4">
    <source>
        <dbReference type="Google" id="ProtNLM"/>
    </source>
</evidence>
<dbReference type="EMBL" id="MEVD01000006">
    <property type="protein sequence ID" value="OGC54023.1"/>
    <property type="molecule type" value="Genomic_DNA"/>
</dbReference>
<keyword evidence="1" id="KW-0812">Transmembrane</keyword>
<dbReference type="Gene3D" id="2.60.40.10">
    <property type="entry name" value="Immunoglobulins"/>
    <property type="match status" value="2"/>
</dbReference>
<gene>
    <name evidence="2" type="ORF">A3D91_04660</name>
</gene>
<organism evidence="2 3">
    <name type="scientific">candidate division WWE3 bacterium RIFCSPHIGHO2_02_FULL_38_14</name>
    <dbReference type="NCBI Taxonomy" id="1802620"/>
    <lineage>
        <taxon>Bacteria</taxon>
        <taxon>Katanobacteria</taxon>
    </lineage>
</organism>
<keyword evidence="1" id="KW-1133">Transmembrane helix</keyword>
<keyword evidence="1" id="KW-0472">Membrane</keyword>
<dbReference type="InterPro" id="IPR013783">
    <property type="entry name" value="Ig-like_fold"/>
</dbReference>
<sequence length="245" mass="27139">MINKNYLFNLDYRKLSNQELKQRLTTLLLINVLTIGSLIAAITIFGPQIGGMLAYISVHRNEKDKDNIQSTTAPIFSNVPKATNKESLTLNGIAKPGSEIKLFVNGPEISTTTADSNGLFTFVDIGLVEGANTFFAKAIDTENKESPPSQVITIEYDNKAPDIQIEFPKEGETVKNLDKRIIVKGKVNEKSVIKVNEKLAILKNDLSFEAILGVEEGNLEVKIIATDEAGNKKEELLKIRYEKRS</sequence>
<reference evidence="2 3" key="1">
    <citation type="journal article" date="2016" name="Nat. Commun.">
        <title>Thousands of microbial genomes shed light on interconnected biogeochemical processes in an aquifer system.</title>
        <authorList>
            <person name="Anantharaman K."/>
            <person name="Brown C.T."/>
            <person name="Hug L.A."/>
            <person name="Sharon I."/>
            <person name="Castelle C.J."/>
            <person name="Probst A.J."/>
            <person name="Thomas B.C."/>
            <person name="Singh A."/>
            <person name="Wilkins M.J."/>
            <person name="Karaoz U."/>
            <person name="Brodie E.L."/>
            <person name="Williams K.H."/>
            <person name="Hubbard S.S."/>
            <person name="Banfield J.F."/>
        </authorList>
    </citation>
    <scope>NUCLEOTIDE SEQUENCE [LARGE SCALE GENOMIC DNA]</scope>
</reference>
<dbReference type="STRING" id="1802620.A3D91_04660"/>
<feature type="transmembrane region" description="Helical" evidence="1">
    <location>
        <begin position="24"/>
        <end position="46"/>
    </location>
</feature>
<proteinExistence type="predicted"/>
<name>A0A1F4VBE7_UNCKA</name>
<dbReference type="Proteomes" id="UP000178127">
    <property type="component" value="Unassembled WGS sequence"/>
</dbReference>
<dbReference type="AlphaFoldDB" id="A0A1F4VBE7"/>
<protein>
    <recommendedName>
        <fullName evidence="4">Bacterial Ig domain-containing protein</fullName>
    </recommendedName>
</protein>
<comment type="caution">
    <text evidence="2">The sequence shown here is derived from an EMBL/GenBank/DDBJ whole genome shotgun (WGS) entry which is preliminary data.</text>
</comment>
<dbReference type="Pfam" id="PF09136">
    <property type="entry name" value="Glucodextran_B"/>
    <property type="match status" value="1"/>
</dbReference>
<evidence type="ECO:0000313" key="3">
    <source>
        <dbReference type="Proteomes" id="UP000178127"/>
    </source>
</evidence>
<evidence type="ECO:0000313" key="2">
    <source>
        <dbReference type="EMBL" id="OGC54023.1"/>
    </source>
</evidence>
<evidence type="ECO:0000256" key="1">
    <source>
        <dbReference type="SAM" id="Phobius"/>
    </source>
</evidence>